<dbReference type="OMA" id="CWQSICE"/>
<dbReference type="Proteomes" id="UP000326532">
    <property type="component" value="Unassembled WGS sequence"/>
</dbReference>
<dbReference type="AlphaFoldDB" id="A0A5N6DZS2"/>
<organism evidence="2 3">
    <name type="scientific">Aspergillus parasiticus</name>
    <dbReference type="NCBI Taxonomy" id="5067"/>
    <lineage>
        <taxon>Eukaryota</taxon>
        <taxon>Fungi</taxon>
        <taxon>Dikarya</taxon>
        <taxon>Ascomycota</taxon>
        <taxon>Pezizomycotina</taxon>
        <taxon>Eurotiomycetes</taxon>
        <taxon>Eurotiomycetidae</taxon>
        <taxon>Eurotiales</taxon>
        <taxon>Aspergillaceae</taxon>
        <taxon>Aspergillus</taxon>
        <taxon>Aspergillus subgen. Circumdati</taxon>
    </lineage>
</organism>
<dbReference type="PROSITE" id="PS50011">
    <property type="entry name" value="PROTEIN_KINASE_DOM"/>
    <property type="match status" value="1"/>
</dbReference>
<dbReference type="Gene3D" id="1.10.510.10">
    <property type="entry name" value="Transferase(Phosphotransferase) domain 1"/>
    <property type="match status" value="1"/>
</dbReference>
<name>A0A5N6DZS2_ASPPA</name>
<evidence type="ECO:0000313" key="2">
    <source>
        <dbReference type="EMBL" id="KAB8210103.1"/>
    </source>
</evidence>
<sequence length="314" mass="36401">MAHQEEKCPYVVGNTIKLRLGAPYDQQEITTKITRVFEPFTLSCAMVVLLDHPALGLTGHLVLKLFDRRFAAQLRKDHKFNPWTPEIERQYHDFILDGSASEFITRLNTDSKIAEEEGDTWNDPQNEGYLHDHMQDLYGTEVEAYQTLKDIQGKDIPQLFACLTAPSASLSQKPSVNKYIDVSGVLLQYIDGFLLTDIAAHAPREVWQSVCDEAIQIVNRIGDRGILNEDVKTRNFIVQENPGRKFKVFMIDFALCNFRSEYEDETDWWKWKAIQDEEGAVGYVMQKYLHGGFVYRRSARYKQLDWEFKRADVY</sequence>
<accession>A0A5N6DZS2</accession>
<evidence type="ECO:0000259" key="1">
    <source>
        <dbReference type="PROSITE" id="PS50011"/>
    </source>
</evidence>
<dbReference type="GO" id="GO:0004672">
    <property type="term" value="F:protein kinase activity"/>
    <property type="evidence" value="ECO:0007669"/>
    <property type="project" value="InterPro"/>
</dbReference>
<proteinExistence type="predicted"/>
<dbReference type="VEuPathDB" id="FungiDB:BDV34DRAFT_177190"/>
<protein>
    <recommendedName>
        <fullName evidence="1">Protein kinase domain-containing protein</fullName>
    </recommendedName>
</protein>
<feature type="domain" description="Protein kinase" evidence="1">
    <location>
        <begin position="89"/>
        <end position="314"/>
    </location>
</feature>
<dbReference type="SUPFAM" id="SSF56112">
    <property type="entry name" value="Protein kinase-like (PK-like)"/>
    <property type="match status" value="1"/>
</dbReference>
<dbReference type="GO" id="GO:0005524">
    <property type="term" value="F:ATP binding"/>
    <property type="evidence" value="ECO:0007669"/>
    <property type="project" value="InterPro"/>
</dbReference>
<evidence type="ECO:0000313" key="3">
    <source>
        <dbReference type="Proteomes" id="UP000326532"/>
    </source>
</evidence>
<reference evidence="2 3" key="1">
    <citation type="submission" date="2019-04" db="EMBL/GenBank/DDBJ databases">
        <title>Fungal friends and foes A comparative genomics study of 23 Aspergillus species from section Flavi.</title>
        <authorList>
            <consortium name="DOE Joint Genome Institute"/>
            <person name="Kjaerbolling I."/>
            <person name="Vesth T.C."/>
            <person name="Frisvad J.C."/>
            <person name="Nybo J.L."/>
            <person name="Theobald S."/>
            <person name="Kildgaard S."/>
            <person name="Petersen T.I."/>
            <person name="Kuo A."/>
            <person name="Sato A."/>
            <person name="Lyhne E.K."/>
            <person name="Kogle M.E."/>
            <person name="Wiebenga A."/>
            <person name="Kun R.S."/>
            <person name="Lubbers R.J."/>
            <person name="Makela M.R."/>
            <person name="Barry K."/>
            <person name="Chovatia M."/>
            <person name="Clum A."/>
            <person name="Daum C."/>
            <person name="Haridas S."/>
            <person name="He G."/>
            <person name="LaButti K."/>
            <person name="Lipzen A."/>
            <person name="Mondo S."/>
            <person name="Pangilinan J."/>
            <person name="Riley R."/>
            <person name="Salamov A."/>
            <person name="Simmons B.A."/>
            <person name="Magnuson J.K."/>
            <person name="Henrissat B."/>
            <person name="Mortensen U.H."/>
            <person name="Larsen T.O."/>
            <person name="De vries R.P."/>
            <person name="Grigoriev I.V."/>
            <person name="Machida M."/>
            <person name="Baker S.E."/>
            <person name="Andersen M.R."/>
        </authorList>
    </citation>
    <scope>NUCLEOTIDE SEQUENCE [LARGE SCALE GENOMIC DNA]</scope>
    <source>
        <strain evidence="2 3">CBS 117618</strain>
    </source>
</reference>
<dbReference type="InterPro" id="IPR000719">
    <property type="entry name" value="Prot_kinase_dom"/>
</dbReference>
<dbReference type="EMBL" id="ML734944">
    <property type="protein sequence ID" value="KAB8210103.1"/>
    <property type="molecule type" value="Genomic_DNA"/>
</dbReference>
<gene>
    <name evidence="2" type="ORF">BDV34DRAFT_177190</name>
</gene>
<keyword evidence="3" id="KW-1185">Reference proteome</keyword>
<dbReference type="InterPro" id="IPR011009">
    <property type="entry name" value="Kinase-like_dom_sf"/>
</dbReference>